<organism evidence="2 3">
    <name type="scientific">Haloplasma contractile SSD-17B</name>
    <dbReference type="NCBI Taxonomy" id="1033810"/>
    <lineage>
        <taxon>Bacteria</taxon>
        <taxon>Bacillati</taxon>
        <taxon>Mycoplasmatota</taxon>
        <taxon>Mollicutes</taxon>
        <taxon>Haloplasmatales</taxon>
        <taxon>Haloplasmataceae</taxon>
        <taxon>Haloplasma</taxon>
    </lineage>
</organism>
<gene>
    <name evidence="2" type="ORF">HLPCO_002094</name>
</gene>
<dbReference type="AlphaFoldDB" id="U2FKW5"/>
<keyword evidence="1" id="KW-0472">Membrane</keyword>
<feature type="transmembrane region" description="Helical" evidence="1">
    <location>
        <begin position="49"/>
        <end position="68"/>
    </location>
</feature>
<evidence type="ECO:0000256" key="1">
    <source>
        <dbReference type="SAM" id="Phobius"/>
    </source>
</evidence>
<evidence type="ECO:0000313" key="2">
    <source>
        <dbReference type="EMBL" id="ERJ11854.1"/>
    </source>
</evidence>
<dbReference type="InParanoid" id="U2FKW5"/>
<comment type="caution">
    <text evidence="2">The sequence shown here is derived from an EMBL/GenBank/DDBJ whole genome shotgun (WGS) entry which is preliminary data.</text>
</comment>
<keyword evidence="3" id="KW-1185">Reference proteome</keyword>
<keyword evidence="1" id="KW-1133">Transmembrane helix</keyword>
<accession>U2FKW5</accession>
<feature type="transmembrane region" description="Helical" evidence="1">
    <location>
        <begin position="9"/>
        <end position="29"/>
    </location>
</feature>
<reference evidence="2 3" key="1">
    <citation type="journal article" date="2011" name="J. Bacteriol.">
        <title>Genome sequence of Haloplasma contractile, an unusual contractile bacterium from a deep-sea anoxic brine lake.</title>
        <authorList>
            <person name="Antunes A."/>
            <person name="Alam I."/>
            <person name="El Dorry H."/>
            <person name="Siam R."/>
            <person name="Robertson A."/>
            <person name="Bajic V.B."/>
            <person name="Stingl U."/>
        </authorList>
    </citation>
    <scope>NUCLEOTIDE SEQUENCE [LARGE SCALE GENOMIC DNA]</scope>
    <source>
        <strain evidence="2 3">SSD-17B</strain>
    </source>
</reference>
<dbReference type="RefSeq" id="WP_008824524.1">
    <property type="nucleotide sequence ID" value="NZ_AFNU02000007.1"/>
</dbReference>
<reference evidence="2 3" key="2">
    <citation type="journal article" date="2013" name="PLoS ONE">
        <title>INDIGO - INtegrated Data Warehouse of MIcrobial GenOmes with Examples from the Red Sea Extremophiles.</title>
        <authorList>
            <person name="Alam I."/>
            <person name="Antunes A."/>
            <person name="Kamau A.A."/>
            <person name="Ba Alawi W."/>
            <person name="Kalkatawi M."/>
            <person name="Stingl U."/>
            <person name="Bajic V.B."/>
        </authorList>
    </citation>
    <scope>NUCLEOTIDE SEQUENCE [LARGE SCALE GENOMIC DNA]</scope>
    <source>
        <strain evidence="2 3">SSD-17B</strain>
    </source>
</reference>
<dbReference type="EMBL" id="AFNU02000007">
    <property type="protein sequence ID" value="ERJ11854.1"/>
    <property type="molecule type" value="Genomic_DNA"/>
</dbReference>
<dbReference type="Proteomes" id="UP000005707">
    <property type="component" value="Unassembled WGS sequence"/>
</dbReference>
<keyword evidence="1" id="KW-0812">Transmembrane</keyword>
<proteinExistence type="predicted"/>
<dbReference type="STRING" id="1033810.HLPCO_002094"/>
<evidence type="ECO:0000313" key="3">
    <source>
        <dbReference type="Proteomes" id="UP000005707"/>
    </source>
</evidence>
<name>U2FKW5_9MOLU</name>
<sequence>MSKSHKIKTYLLFGIVGLMIFVIQAYRILQIPSSILYNVQLNPQANVNVFYVLILLLIPIYYLFVIYYPTEVIIRVRISNYTPLPKLHRKVFVSYKDKNFDYKTVQPSKLMVYRC</sequence>
<protein>
    <submittedName>
        <fullName evidence="2">Uncharacterized protein</fullName>
    </submittedName>
</protein>